<feature type="binding site" evidence="3">
    <location>
        <position position="212"/>
    </location>
    <ligand>
        <name>NAD(+)</name>
        <dbReference type="ChEBI" id="CHEBI:57540"/>
    </ligand>
</feature>
<evidence type="ECO:0000256" key="3">
    <source>
        <dbReference type="HAMAP-Rule" id="MF_01121"/>
    </source>
</evidence>
<feature type="binding site" evidence="3">
    <location>
        <position position="53"/>
    </location>
    <ligand>
        <name>substrate</name>
    </ligand>
</feature>
<dbReference type="RefSeq" id="WP_035324856.1">
    <property type="nucleotide sequence ID" value="NZ_CP015125.1"/>
</dbReference>
<evidence type="ECO:0000256" key="4">
    <source>
        <dbReference type="PROSITE-ProRule" id="PRU00236"/>
    </source>
</evidence>
<dbReference type="OrthoDB" id="9800582at2"/>
<dbReference type="InterPro" id="IPR026590">
    <property type="entry name" value="Ssirtuin_cat_dom"/>
</dbReference>
<keyword evidence="3" id="KW-0963">Cytoplasm</keyword>
<comment type="domain">
    <text evidence="3">2 residues (Tyr-53 and Arg-56) present in a large hydrophobic pocket are probably involved in substrate specificity. They are important for desuccinylation activity, but dispensable for deacetylation activity.</text>
</comment>
<evidence type="ECO:0000256" key="1">
    <source>
        <dbReference type="ARBA" id="ARBA00022679"/>
    </source>
</evidence>
<dbReference type="AlphaFoldDB" id="A0A0A2GRA0"/>
<dbReference type="GO" id="GO:0036055">
    <property type="term" value="F:protein-succinyllysine desuccinylase activity"/>
    <property type="evidence" value="ECO:0007669"/>
    <property type="project" value="UniProtKB-UniRule"/>
</dbReference>
<dbReference type="PATRIC" id="fig|1300343.5.peg.2036"/>
<dbReference type="GO" id="GO:0005737">
    <property type="term" value="C:cytoplasm"/>
    <property type="evidence" value="ECO:0007669"/>
    <property type="project" value="UniProtKB-SubCell"/>
</dbReference>
<keyword evidence="1" id="KW-0808">Transferase</keyword>
<name>A0A0A2GRA0_9FLAO</name>
<sequence>MQKVVVLSGAGMSAESGLKTFRDANGLWEGHDVMQVATPEGWKANQELVLKFYNERRKQLLEVLPNQGHLDLVKLEEAYDVHIITQNVDDLHERAGSSKVIHLHGELLKVRSCNDPSQVLEWKKDLKTGDLCPQGGQLRPHIVWFGEEVPLMEEASVLVSEADYIIIVGTSMQVYPAAGLITLAQPNAEIFFIDPAPSITQRKGLTILPERATTGVKKVVDTLLSKQTNN</sequence>
<comment type="caution">
    <text evidence="3 4">Lacks conserved residue(s) required for the propagation of feature annotation.</text>
</comment>
<comment type="subcellular location">
    <subcellularLocation>
        <location evidence="3">Cytoplasm</location>
    </subcellularLocation>
</comment>
<feature type="domain" description="Deacetylase sirtuin-type" evidence="5">
    <location>
        <begin position="1"/>
        <end position="226"/>
    </location>
</feature>
<evidence type="ECO:0000259" key="5">
    <source>
        <dbReference type="PROSITE" id="PS50305"/>
    </source>
</evidence>
<protein>
    <recommendedName>
        <fullName evidence="3">NAD-dependent protein deacylase</fullName>
        <ecNumber evidence="3">2.3.1.286</ecNumber>
    </recommendedName>
    <alternativeName>
        <fullName evidence="3">Regulatory protein SIR2 homolog</fullName>
    </alternativeName>
</protein>
<feature type="binding site" evidence="3">
    <location>
        <position position="56"/>
    </location>
    <ligand>
        <name>substrate</name>
    </ligand>
</feature>
<dbReference type="InterPro" id="IPR050134">
    <property type="entry name" value="NAD-dep_sirtuin_deacylases"/>
</dbReference>
<comment type="catalytic activity">
    <reaction evidence="3">
        <text>N(6)-succinyl-L-lysyl-[protein] + NAD(+) + H2O = 2''-O-succinyl-ADP-D-ribose + nicotinamide + L-lysyl-[protein]</text>
        <dbReference type="Rhea" id="RHEA:47668"/>
        <dbReference type="Rhea" id="RHEA-COMP:9752"/>
        <dbReference type="Rhea" id="RHEA-COMP:11877"/>
        <dbReference type="ChEBI" id="CHEBI:15377"/>
        <dbReference type="ChEBI" id="CHEBI:17154"/>
        <dbReference type="ChEBI" id="CHEBI:29969"/>
        <dbReference type="ChEBI" id="CHEBI:57540"/>
        <dbReference type="ChEBI" id="CHEBI:87830"/>
        <dbReference type="ChEBI" id="CHEBI:87832"/>
    </reaction>
</comment>
<feature type="binding site" evidence="3">
    <location>
        <begin position="9"/>
        <end position="28"/>
    </location>
    <ligand>
        <name>NAD(+)</name>
        <dbReference type="ChEBI" id="CHEBI:57540"/>
    </ligand>
</feature>
<dbReference type="GO" id="GO:0017136">
    <property type="term" value="F:histone deacetylase activity, NAD-dependent"/>
    <property type="evidence" value="ECO:0007669"/>
    <property type="project" value="TreeGrafter"/>
</dbReference>
<dbReference type="PANTHER" id="PTHR11085:SF4">
    <property type="entry name" value="NAD-DEPENDENT PROTEIN DEACYLASE"/>
    <property type="match status" value="1"/>
</dbReference>
<dbReference type="Pfam" id="PF02146">
    <property type="entry name" value="SIR2"/>
    <property type="match status" value="1"/>
</dbReference>
<dbReference type="Gene3D" id="3.30.1600.10">
    <property type="entry name" value="SIR2/SIRT2 'Small Domain"/>
    <property type="match status" value="1"/>
</dbReference>
<evidence type="ECO:0000256" key="2">
    <source>
        <dbReference type="ARBA" id="ARBA00023027"/>
    </source>
</evidence>
<comment type="caution">
    <text evidence="6">The sequence shown here is derived from an EMBL/GenBank/DDBJ whole genome shotgun (WGS) entry which is preliminary data.</text>
</comment>
<dbReference type="HAMAP" id="MF_01121">
    <property type="entry name" value="Sirtuin_ClassIII"/>
    <property type="match status" value="1"/>
</dbReference>
<evidence type="ECO:0000313" key="6">
    <source>
        <dbReference type="EMBL" id="KGO05829.1"/>
    </source>
</evidence>
<dbReference type="InterPro" id="IPR003000">
    <property type="entry name" value="Sirtuin"/>
</dbReference>
<feature type="active site" description="Proton acceptor" evidence="3">
    <location>
        <position position="104"/>
    </location>
</feature>
<dbReference type="GO" id="GO:0036054">
    <property type="term" value="F:protein-malonyllysine demalonylase activity"/>
    <property type="evidence" value="ECO:0007669"/>
    <property type="project" value="InterPro"/>
</dbReference>
<feature type="binding site" evidence="3">
    <location>
        <begin position="169"/>
        <end position="171"/>
    </location>
    <ligand>
        <name>NAD(+)</name>
        <dbReference type="ChEBI" id="CHEBI:57540"/>
    </ligand>
</feature>
<comment type="similarity">
    <text evidence="3">Belongs to the sirtuin family. Class III subfamily.</text>
</comment>
<dbReference type="PANTHER" id="PTHR11085">
    <property type="entry name" value="NAD-DEPENDENT PROTEIN DEACYLASE SIRTUIN-5, MITOCHONDRIAL-RELATED"/>
    <property type="match status" value="1"/>
</dbReference>
<dbReference type="CDD" id="cd01412">
    <property type="entry name" value="SIRT5_Af1_CobB"/>
    <property type="match status" value="1"/>
</dbReference>
<dbReference type="Proteomes" id="UP000030140">
    <property type="component" value="Unassembled WGS sequence"/>
</dbReference>
<dbReference type="Gene3D" id="3.40.50.1220">
    <property type="entry name" value="TPP-binding domain"/>
    <property type="match status" value="1"/>
</dbReference>
<gene>
    <name evidence="3" type="primary">cobB</name>
    <name evidence="6" type="ORF">NV36_02525</name>
</gene>
<dbReference type="EMBL" id="JSAQ01000001">
    <property type="protein sequence ID" value="KGO05829.1"/>
    <property type="molecule type" value="Genomic_DNA"/>
</dbReference>
<dbReference type="EC" id="2.3.1.286" evidence="3"/>
<comment type="function">
    <text evidence="3">NAD-dependent lysine deacetylase and desuccinylase that specifically removes acetyl and succinyl groups on target proteins. Modulates the activities of several proteins which are inactive in their acylated form.</text>
</comment>
<proteinExistence type="inferred from homology"/>
<dbReference type="PROSITE" id="PS50305">
    <property type="entry name" value="SIRTUIN"/>
    <property type="match status" value="1"/>
</dbReference>
<dbReference type="InterPro" id="IPR029035">
    <property type="entry name" value="DHS-like_NAD/FAD-binding_dom"/>
</dbReference>
<reference evidence="6 7" key="1">
    <citation type="submission" date="2014-10" db="EMBL/GenBank/DDBJ databases">
        <title>Draft genome sequence of the proteorhodopsin-containing marine bacterium Dokdonia donghaensis.</title>
        <authorList>
            <person name="Gomez-Consarnau L."/>
            <person name="Gonzalez J.M."/>
            <person name="Riedel T."/>
            <person name="Jaenicke S."/>
            <person name="Wagner-Doebler I."/>
            <person name="Fuhrman J.A."/>
        </authorList>
    </citation>
    <scope>NUCLEOTIDE SEQUENCE [LARGE SCALE GENOMIC DNA]</scope>
    <source>
        <strain evidence="6 7">DSW-1</strain>
    </source>
</reference>
<dbReference type="KEGG" id="ddo:I597_2027"/>
<keyword evidence="7" id="KW-1185">Reference proteome</keyword>
<keyword evidence="2 3" id="KW-0520">NAD</keyword>
<evidence type="ECO:0000313" key="7">
    <source>
        <dbReference type="Proteomes" id="UP000030140"/>
    </source>
</evidence>
<dbReference type="SUPFAM" id="SSF52467">
    <property type="entry name" value="DHS-like NAD/FAD-binding domain"/>
    <property type="match status" value="1"/>
</dbReference>
<dbReference type="InterPro" id="IPR027546">
    <property type="entry name" value="Sirtuin_class_III"/>
</dbReference>
<comment type="catalytic activity">
    <reaction evidence="3">
        <text>N(6)-acetyl-L-lysyl-[protein] + NAD(+) + H2O = 2''-O-acetyl-ADP-D-ribose + nicotinamide + L-lysyl-[protein]</text>
        <dbReference type="Rhea" id="RHEA:43636"/>
        <dbReference type="Rhea" id="RHEA-COMP:9752"/>
        <dbReference type="Rhea" id="RHEA-COMP:10731"/>
        <dbReference type="ChEBI" id="CHEBI:15377"/>
        <dbReference type="ChEBI" id="CHEBI:17154"/>
        <dbReference type="ChEBI" id="CHEBI:29969"/>
        <dbReference type="ChEBI" id="CHEBI:57540"/>
        <dbReference type="ChEBI" id="CHEBI:61930"/>
        <dbReference type="ChEBI" id="CHEBI:83767"/>
        <dbReference type="EC" id="2.3.1.286"/>
    </reaction>
</comment>
<dbReference type="GO" id="GO:0070403">
    <property type="term" value="F:NAD+ binding"/>
    <property type="evidence" value="ECO:0007669"/>
    <property type="project" value="UniProtKB-UniRule"/>
</dbReference>
<dbReference type="InterPro" id="IPR026591">
    <property type="entry name" value="Sirtuin_cat_small_dom_sf"/>
</dbReference>
<accession>A0A0A2GRA0</accession>
<organism evidence="6 7">
    <name type="scientific">Dokdonia donghaensis DSW-1</name>
    <dbReference type="NCBI Taxonomy" id="1300343"/>
    <lineage>
        <taxon>Bacteria</taxon>
        <taxon>Pseudomonadati</taxon>
        <taxon>Bacteroidota</taxon>
        <taxon>Flavobacteriia</taxon>
        <taxon>Flavobacteriales</taxon>
        <taxon>Flavobacteriaceae</taxon>
        <taxon>Dokdonia</taxon>
    </lineage>
</organism>
<feature type="binding site" evidence="3">
    <location>
        <begin position="86"/>
        <end position="89"/>
    </location>
    <ligand>
        <name>NAD(+)</name>
        <dbReference type="ChEBI" id="CHEBI:57540"/>
    </ligand>
</feature>